<protein>
    <submittedName>
        <fullName evidence="1">Uncharacterized protein</fullName>
    </submittedName>
</protein>
<dbReference type="VEuPathDB" id="FungiDB:QG37_01048"/>
<sequence length="67" mass="7561">MNIAESCCRVPDEGRQNKPGVNKKEAELGTMLVRYPNMLANAVFIPVQRFDNITCNRLLRLSLQLLG</sequence>
<evidence type="ECO:0000313" key="2">
    <source>
        <dbReference type="Proteomes" id="UP000037122"/>
    </source>
</evidence>
<dbReference type="AlphaFoldDB" id="A0A0L0P5R7"/>
<proteinExistence type="predicted"/>
<organism evidence="1 2">
    <name type="scientific">Candidozyma auris</name>
    <name type="common">Yeast</name>
    <name type="synonym">Candida auris</name>
    <dbReference type="NCBI Taxonomy" id="498019"/>
    <lineage>
        <taxon>Eukaryota</taxon>
        <taxon>Fungi</taxon>
        <taxon>Dikarya</taxon>
        <taxon>Ascomycota</taxon>
        <taxon>Saccharomycotina</taxon>
        <taxon>Pichiomycetes</taxon>
        <taxon>Metschnikowiaceae</taxon>
        <taxon>Candidozyma</taxon>
    </lineage>
</organism>
<accession>A0A0L0P5R7</accession>
<name>A0A0L0P5R7_CANAR</name>
<evidence type="ECO:0000313" key="1">
    <source>
        <dbReference type="EMBL" id="KNE01712.1"/>
    </source>
</evidence>
<gene>
    <name evidence="1" type="ORF">QG37_01048</name>
</gene>
<dbReference type="EMBL" id="LGST01000008">
    <property type="protein sequence ID" value="KNE01712.1"/>
    <property type="molecule type" value="Genomic_DNA"/>
</dbReference>
<comment type="caution">
    <text evidence="1">The sequence shown here is derived from an EMBL/GenBank/DDBJ whole genome shotgun (WGS) entry which is preliminary data.</text>
</comment>
<dbReference type="Proteomes" id="UP000037122">
    <property type="component" value="Unassembled WGS sequence"/>
</dbReference>
<reference evidence="2" key="1">
    <citation type="journal article" date="2015" name="BMC Genomics">
        <title>Draft genome of a commonly misdiagnosed multidrug resistant pathogen Candida auris.</title>
        <authorList>
            <person name="Chatterjee S."/>
            <person name="Alampalli S.V."/>
            <person name="Nageshan R.K."/>
            <person name="Chettiar S.T."/>
            <person name="Joshi S."/>
            <person name="Tatu U.S."/>
        </authorList>
    </citation>
    <scope>NUCLEOTIDE SEQUENCE [LARGE SCALE GENOMIC DNA]</scope>
    <source>
        <strain evidence="2">6684</strain>
    </source>
</reference>